<proteinExistence type="predicted"/>
<evidence type="ECO:0000313" key="2">
    <source>
        <dbReference type="EMBL" id="KAF2724431.1"/>
    </source>
</evidence>
<dbReference type="SUPFAM" id="SSF81383">
    <property type="entry name" value="F-box domain"/>
    <property type="match status" value="1"/>
</dbReference>
<dbReference type="OrthoDB" id="3912356at2759"/>
<dbReference type="Proteomes" id="UP000799441">
    <property type="component" value="Unassembled WGS sequence"/>
</dbReference>
<reference evidence="2" key="1">
    <citation type="journal article" date="2020" name="Stud. Mycol.">
        <title>101 Dothideomycetes genomes: a test case for predicting lifestyles and emergence of pathogens.</title>
        <authorList>
            <person name="Haridas S."/>
            <person name="Albert R."/>
            <person name="Binder M."/>
            <person name="Bloem J."/>
            <person name="Labutti K."/>
            <person name="Salamov A."/>
            <person name="Andreopoulos B."/>
            <person name="Baker S."/>
            <person name="Barry K."/>
            <person name="Bills G."/>
            <person name="Bluhm B."/>
            <person name="Cannon C."/>
            <person name="Castanera R."/>
            <person name="Culley D."/>
            <person name="Daum C."/>
            <person name="Ezra D."/>
            <person name="Gonzalez J."/>
            <person name="Henrissat B."/>
            <person name="Kuo A."/>
            <person name="Liang C."/>
            <person name="Lipzen A."/>
            <person name="Lutzoni F."/>
            <person name="Magnuson J."/>
            <person name="Mondo S."/>
            <person name="Nolan M."/>
            <person name="Ohm R."/>
            <person name="Pangilinan J."/>
            <person name="Park H.-J."/>
            <person name="Ramirez L."/>
            <person name="Alfaro M."/>
            <person name="Sun H."/>
            <person name="Tritt A."/>
            <person name="Yoshinaga Y."/>
            <person name="Zwiers L.-H."/>
            <person name="Turgeon B."/>
            <person name="Goodwin S."/>
            <person name="Spatafora J."/>
            <person name="Crous P."/>
            <person name="Grigoriev I."/>
        </authorList>
    </citation>
    <scope>NUCLEOTIDE SEQUENCE</scope>
    <source>
        <strain evidence="2">CBS 116435</strain>
    </source>
</reference>
<keyword evidence="3" id="KW-1185">Reference proteome</keyword>
<gene>
    <name evidence="2" type="ORF">K431DRAFT_300759</name>
</gene>
<dbReference type="InterPro" id="IPR036047">
    <property type="entry name" value="F-box-like_dom_sf"/>
</dbReference>
<dbReference type="EMBL" id="MU003771">
    <property type="protein sequence ID" value="KAF2724431.1"/>
    <property type="molecule type" value="Genomic_DNA"/>
</dbReference>
<organism evidence="2 3">
    <name type="scientific">Polychaeton citri CBS 116435</name>
    <dbReference type="NCBI Taxonomy" id="1314669"/>
    <lineage>
        <taxon>Eukaryota</taxon>
        <taxon>Fungi</taxon>
        <taxon>Dikarya</taxon>
        <taxon>Ascomycota</taxon>
        <taxon>Pezizomycotina</taxon>
        <taxon>Dothideomycetes</taxon>
        <taxon>Dothideomycetidae</taxon>
        <taxon>Capnodiales</taxon>
        <taxon>Capnodiaceae</taxon>
        <taxon>Polychaeton</taxon>
    </lineage>
</organism>
<feature type="compositionally biased region" description="Basic and acidic residues" evidence="1">
    <location>
        <begin position="56"/>
        <end position="65"/>
    </location>
</feature>
<name>A0A9P4QGE2_9PEZI</name>
<comment type="caution">
    <text evidence="2">The sequence shown here is derived from an EMBL/GenBank/DDBJ whole genome shotgun (WGS) entry which is preliminary data.</text>
</comment>
<evidence type="ECO:0008006" key="4">
    <source>
        <dbReference type="Google" id="ProtNLM"/>
    </source>
</evidence>
<accession>A0A9P4QGE2</accession>
<sequence>MDYNTAHLNSWPAKLVIGIGHRFRSSRAYTMDAIEKKEKKKAAKLKKRNANLPARKSIDSRQSDVNELGEREYSVFSDQSTLVEGKRTDNTDMIHSLAHHDSFDSLVNAAYVRRKLKFDDDLDDTDDPILQEKIHELNVERERMIESLPTDLWQLIASYLPPSDAAHLAMASWTLHTKLGKGPLQALDLPEHRNEKIRFLNHMDWYLPGYILCFPCAKYHHRTRRGSEKLYIDYVGNPLYICPSVKSSYLPRMAITWGRELPYSFVQLTTRAAVKGKNYGIDASTLDRKWKCPVSTWSHHTRYHVHDGRLLMRVRSQTYADSKLTETAVRHLLYDREEYRPYFSVCAHWQDGELMPLVKCALSHIPSPPKSIRSQLKEKPKVDFAARSPQFIVTGCDDCRPARRCPECPTEYLIEVNMAEDTSDPVRRFKHVIVVTRWSDLGNGSSPHTSPEWTAINGKSNTFDSFTNVGRRAVAGIFESKVSGSIPGQRMLSLNPKNEKLGEEGHGWY</sequence>
<dbReference type="AlphaFoldDB" id="A0A9P4QGE2"/>
<protein>
    <recommendedName>
        <fullName evidence="4">F-box domain-containing protein</fullName>
    </recommendedName>
</protein>
<evidence type="ECO:0000256" key="1">
    <source>
        <dbReference type="SAM" id="MobiDB-lite"/>
    </source>
</evidence>
<evidence type="ECO:0000313" key="3">
    <source>
        <dbReference type="Proteomes" id="UP000799441"/>
    </source>
</evidence>
<dbReference type="CDD" id="cd09917">
    <property type="entry name" value="F-box_SF"/>
    <property type="match status" value="1"/>
</dbReference>
<feature type="region of interest" description="Disordered" evidence="1">
    <location>
        <begin position="46"/>
        <end position="65"/>
    </location>
</feature>